<dbReference type="EMBL" id="JAXCLW010000001">
    <property type="protein sequence ID" value="MDY0882336.1"/>
    <property type="molecule type" value="Genomic_DNA"/>
</dbReference>
<comment type="caution">
    <text evidence="1">The sequence shown here is derived from an EMBL/GenBank/DDBJ whole genome shotgun (WGS) entry which is preliminary data.</text>
</comment>
<accession>A0ABU5E8Z9</accession>
<name>A0ABU5E8Z9_9PROT</name>
<evidence type="ECO:0000313" key="2">
    <source>
        <dbReference type="Proteomes" id="UP001279642"/>
    </source>
</evidence>
<dbReference type="RefSeq" id="WP_320507360.1">
    <property type="nucleotide sequence ID" value="NZ_JAXCLW010000001.1"/>
</dbReference>
<dbReference type="Proteomes" id="UP001279642">
    <property type="component" value="Unassembled WGS sequence"/>
</dbReference>
<protein>
    <submittedName>
        <fullName evidence="1">Uncharacterized protein</fullName>
    </submittedName>
</protein>
<organism evidence="1 2">
    <name type="scientific">Dongia soli</name>
    <dbReference type="NCBI Taxonomy" id="600628"/>
    <lineage>
        <taxon>Bacteria</taxon>
        <taxon>Pseudomonadati</taxon>
        <taxon>Pseudomonadota</taxon>
        <taxon>Alphaproteobacteria</taxon>
        <taxon>Rhodospirillales</taxon>
        <taxon>Dongiaceae</taxon>
        <taxon>Dongia</taxon>
    </lineage>
</organism>
<proteinExistence type="predicted"/>
<sequence length="147" mass="16766">MEADFEDFARMEIRRRGDRALAYARARRDRPIPGLDPVREQTFWGKLVAAIEQIEANEPSPAVPNCLLCGHVAEYTDMQPGKNVEQFCADCGPFQVTPALFAKWQADPKKHRRTYATEMFLEACADRGDLAVFDDLTLARIERQYSL</sequence>
<gene>
    <name evidence="1" type="ORF">SMD27_05750</name>
</gene>
<evidence type="ECO:0000313" key="1">
    <source>
        <dbReference type="EMBL" id="MDY0882336.1"/>
    </source>
</evidence>
<reference evidence="1 2" key="1">
    <citation type="journal article" date="2016" name="Antonie Van Leeuwenhoek">
        <title>Dongia soli sp. nov., isolated from soil from Dokdo, Korea.</title>
        <authorList>
            <person name="Kim D.U."/>
            <person name="Lee H."/>
            <person name="Kim H."/>
            <person name="Kim S.G."/>
            <person name="Ka J.O."/>
        </authorList>
    </citation>
    <scope>NUCLEOTIDE SEQUENCE [LARGE SCALE GENOMIC DNA]</scope>
    <source>
        <strain evidence="1 2">D78</strain>
    </source>
</reference>
<keyword evidence="2" id="KW-1185">Reference proteome</keyword>